<dbReference type="KEGG" id="bco:Bcell_3870"/>
<feature type="transmembrane region" description="Helical" evidence="7">
    <location>
        <begin position="46"/>
        <end position="63"/>
    </location>
</feature>
<evidence type="ECO:0000313" key="10">
    <source>
        <dbReference type="Proteomes" id="UP000001401"/>
    </source>
</evidence>
<organism evidence="9 10">
    <name type="scientific">Evansella cellulosilytica (strain ATCC 21833 / DSM 2522 / FERM P-1141 / JCM 9156 / N-4)</name>
    <name type="common">Bacillus cellulosilyticus</name>
    <dbReference type="NCBI Taxonomy" id="649639"/>
    <lineage>
        <taxon>Bacteria</taxon>
        <taxon>Bacillati</taxon>
        <taxon>Bacillota</taxon>
        <taxon>Bacilli</taxon>
        <taxon>Bacillales</taxon>
        <taxon>Bacillaceae</taxon>
        <taxon>Evansella</taxon>
    </lineage>
</organism>
<keyword evidence="10" id="KW-1185">Reference proteome</keyword>
<keyword evidence="6 7" id="KW-0472">Membrane</keyword>
<dbReference type="eggNOG" id="COG1055">
    <property type="taxonomic scope" value="Bacteria"/>
</dbReference>
<keyword evidence="2" id="KW-0813">Transport</keyword>
<dbReference type="GO" id="GO:0055085">
    <property type="term" value="P:transmembrane transport"/>
    <property type="evidence" value="ECO:0007669"/>
    <property type="project" value="InterPro"/>
</dbReference>
<dbReference type="STRING" id="649639.Bcell_3870"/>
<proteinExistence type="predicted"/>
<comment type="subcellular location">
    <subcellularLocation>
        <location evidence="1">Cell membrane</location>
        <topology evidence="1">Multi-pass membrane protein</topology>
    </subcellularLocation>
</comment>
<feature type="transmembrane region" description="Helical" evidence="7">
    <location>
        <begin position="75"/>
        <end position="94"/>
    </location>
</feature>
<feature type="transmembrane region" description="Helical" evidence="7">
    <location>
        <begin position="245"/>
        <end position="265"/>
    </location>
</feature>
<reference evidence="9" key="1">
    <citation type="submission" date="2010-12" db="EMBL/GenBank/DDBJ databases">
        <title>Complete sequence of Bacillus cellulosilyticus DSM 2522.</title>
        <authorList>
            <consortium name="US DOE Joint Genome Institute"/>
            <person name="Lucas S."/>
            <person name="Copeland A."/>
            <person name="Lapidus A."/>
            <person name="Cheng J.-F."/>
            <person name="Bruce D."/>
            <person name="Goodwin L."/>
            <person name="Pitluck S."/>
            <person name="Chertkov O."/>
            <person name="Detter J.C."/>
            <person name="Han C."/>
            <person name="Tapia R."/>
            <person name="Land M."/>
            <person name="Hauser L."/>
            <person name="Jeffries C."/>
            <person name="Kyrpides N."/>
            <person name="Ivanova N."/>
            <person name="Mikhailova N."/>
            <person name="Brumm P."/>
            <person name="Mead D."/>
            <person name="Woyke T."/>
        </authorList>
    </citation>
    <scope>NUCLEOTIDE SEQUENCE [LARGE SCALE GENOMIC DNA]</scope>
    <source>
        <strain evidence="9">DSM 2522</strain>
    </source>
</reference>
<keyword evidence="3" id="KW-1003">Cell membrane</keyword>
<dbReference type="InterPro" id="IPR004680">
    <property type="entry name" value="Cit_transptr-like_dom"/>
</dbReference>
<evidence type="ECO:0000259" key="8">
    <source>
        <dbReference type="Pfam" id="PF03600"/>
    </source>
</evidence>
<evidence type="ECO:0000313" key="9">
    <source>
        <dbReference type="EMBL" id="ADU32109.1"/>
    </source>
</evidence>
<dbReference type="Proteomes" id="UP000001401">
    <property type="component" value="Chromosome"/>
</dbReference>
<evidence type="ECO:0000256" key="1">
    <source>
        <dbReference type="ARBA" id="ARBA00004651"/>
    </source>
</evidence>
<evidence type="ECO:0000256" key="7">
    <source>
        <dbReference type="SAM" id="Phobius"/>
    </source>
</evidence>
<keyword evidence="5 7" id="KW-1133">Transmembrane helix</keyword>
<dbReference type="PANTHER" id="PTHR43302:SF5">
    <property type="entry name" value="TRANSPORTER ARSB-RELATED"/>
    <property type="match status" value="1"/>
</dbReference>
<evidence type="ECO:0000256" key="6">
    <source>
        <dbReference type="ARBA" id="ARBA00023136"/>
    </source>
</evidence>
<name>E6TUV7_EVAC2</name>
<evidence type="ECO:0000256" key="4">
    <source>
        <dbReference type="ARBA" id="ARBA00022692"/>
    </source>
</evidence>
<sequence>MIKMKVTLFLRGFFKENYVVLTAACAAIISSLIVKPDGQYIDYIDYQTLVTLFCMLAIVRGFEEIHFFRILSRRIISFFGTMRTVILALVYITFIGSMIIANDMALITFLPLGYYVLSSTNSHKYVAFTFIMQNIAANLGGMLTPFGNPQNLFMYSFFNINPYEFMSIMFFPFIISIVLITVCCLFVKNEPLVLIDSPNQSVNMGKTILYFVLFGCFIAIIFKLIPYIYGAIIITGVILFSDRKVLIKLDYPLLLTFFFFFIFAGNMSRIDLVRDILSDMLLQNTLVTEVISSQIISNVPSAILLSQFTDNYSDLLVAVNIGGTGTLIASLASLITYREYIKHYPEKNWHFIKLFSIINFSFLITLTTITLFIL</sequence>
<dbReference type="Pfam" id="PF03600">
    <property type="entry name" value="CitMHS"/>
    <property type="match status" value="1"/>
</dbReference>
<gene>
    <name evidence="9" type="ordered locus">Bcell_3870</name>
</gene>
<dbReference type="RefSeq" id="WP_013490440.1">
    <property type="nucleotide sequence ID" value="NC_014829.1"/>
</dbReference>
<dbReference type="GO" id="GO:0005886">
    <property type="term" value="C:plasma membrane"/>
    <property type="evidence" value="ECO:0007669"/>
    <property type="project" value="UniProtKB-SubCell"/>
</dbReference>
<feature type="transmembrane region" description="Helical" evidence="7">
    <location>
        <begin position="100"/>
        <end position="118"/>
    </location>
</feature>
<protein>
    <submittedName>
        <fullName evidence="9">Citrate transporter</fullName>
    </submittedName>
</protein>
<feature type="domain" description="Citrate transporter-like" evidence="8">
    <location>
        <begin position="19"/>
        <end position="305"/>
    </location>
</feature>
<dbReference type="AlphaFoldDB" id="E6TUV7"/>
<evidence type="ECO:0000256" key="5">
    <source>
        <dbReference type="ARBA" id="ARBA00022989"/>
    </source>
</evidence>
<dbReference type="EMBL" id="CP002394">
    <property type="protein sequence ID" value="ADU32109.1"/>
    <property type="molecule type" value="Genomic_DNA"/>
</dbReference>
<accession>E6TUV7</accession>
<feature type="transmembrane region" description="Helical" evidence="7">
    <location>
        <begin position="12"/>
        <end position="34"/>
    </location>
</feature>
<evidence type="ECO:0000256" key="2">
    <source>
        <dbReference type="ARBA" id="ARBA00022448"/>
    </source>
</evidence>
<feature type="transmembrane region" description="Helical" evidence="7">
    <location>
        <begin position="315"/>
        <end position="337"/>
    </location>
</feature>
<feature type="transmembrane region" description="Helical" evidence="7">
    <location>
        <begin position="349"/>
        <end position="373"/>
    </location>
</feature>
<dbReference type="PANTHER" id="PTHR43302">
    <property type="entry name" value="TRANSPORTER ARSB-RELATED"/>
    <property type="match status" value="1"/>
</dbReference>
<feature type="transmembrane region" description="Helical" evidence="7">
    <location>
        <begin position="286"/>
        <end position="309"/>
    </location>
</feature>
<feature type="transmembrane region" description="Helical" evidence="7">
    <location>
        <begin position="208"/>
        <end position="239"/>
    </location>
</feature>
<dbReference type="HOGENOM" id="CLU_063025_0_0_9"/>
<evidence type="ECO:0000256" key="3">
    <source>
        <dbReference type="ARBA" id="ARBA00022475"/>
    </source>
</evidence>
<keyword evidence="4 7" id="KW-0812">Transmembrane</keyword>
<feature type="transmembrane region" description="Helical" evidence="7">
    <location>
        <begin position="166"/>
        <end position="187"/>
    </location>
</feature>
<feature type="transmembrane region" description="Helical" evidence="7">
    <location>
        <begin position="125"/>
        <end position="146"/>
    </location>
</feature>